<gene>
    <name evidence="2" type="ORF">ACFPP9_05705</name>
</gene>
<evidence type="ECO:0000313" key="3">
    <source>
        <dbReference type="Proteomes" id="UP001596150"/>
    </source>
</evidence>
<keyword evidence="1" id="KW-0732">Signal</keyword>
<organism evidence="2 3">
    <name type="scientific">Kaistia terrae</name>
    <dbReference type="NCBI Taxonomy" id="537017"/>
    <lineage>
        <taxon>Bacteria</taxon>
        <taxon>Pseudomonadati</taxon>
        <taxon>Pseudomonadota</taxon>
        <taxon>Alphaproteobacteria</taxon>
        <taxon>Hyphomicrobiales</taxon>
        <taxon>Kaistiaceae</taxon>
        <taxon>Kaistia</taxon>
    </lineage>
</organism>
<keyword evidence="3" id="KW-1185">Reference proteome</keyword>
<sequence>MNASNWWMQQVRMAGTAMAVIFAVSTLPAQAQDAPPIPPADIPDGAAPSDPLSLAPLLPDQIDPAALLKPGKPVAVSPRATETRPQPGLMLEAKLLDGGPSIPKGIVWRVFSSKPGKDGKLSLVRETEGGTVSLPLQAGEYVIHAAYGRAGGMKRISVGGGDEHETLVLNAGGLKLDALVGKDLAPLPNLVKFDIFPGDSSGGEERSPLVPALRDYQIVRLNAGTYHIVSRYGEANAIARADIVVEAGKLTEVRMFHQAARITLKLVSEGGGEALANTSWTVMTPAGETVFDSAGAFPDVILAIGDYTAIAKHDNQIHERNFKVEPGLNREVEVLAK</sequence>
<dbReference type="Proteomes" id="UP001596150">
    <property type="component" value="Unassembled WGS sequence"/>
</dbReference>
<proteinExistence type="predicted"/>
<accession>A0ABW0PT58</accession>
<evidence type="ECO:0000256" key="1">
    <source>
        <dbReference type="SAM" id="SignalP"/>
    </source>
</evidence>
<comment type="caution">
    <text evidence="2">The sequence shown here is derived from an EMBL/GenBank/DDBJ whole genome shotgun (WGS) entry which is preliminary data.</text>
</comment>
<reference evidence="3" key="1">
    <citation type="journal article" date="2019" name="Int. J. Syst. Evol. Microbiol.">
        <title>The Global Catalogue of Microorganisms (GCM) 10K type strain sequencing project: providing services to taxonomists for standard genome sequencing and annotation.</title>
        <authorList>
            <consortium name="The Broad Institute Genomics Platform"/>
            <consortium name="The Broad Institute Genome Sequencing Center for Infectious Disease"/>
            <person name="Wu L."/>
            <person name="Ma J."/>
        </authorList>
    </citation>
    <scope>NUCLEOTIDE SEQUENCE [LARGE SCALE GENOMIC DNA]</scope>
    <source>
        <strain evidence="3">KACC 12633</strain>
    </source>
</reference>
<feature type="signal peptide" evidence="1">
    <location>
        <begin position="1"/>
        <end position="31"/>
    </location>
</feature>
<dbReference type="EMBL" id="JBHSML010000002">
    <property type="protein sequence ID" value="MFC5515258.1"/>
    <property type="molecule type" value="Genomic_DNA"/>
</dbReference>
<protein>
    <recommendedName>
        <fullName evidence="4">Carboxypeptidase regulatory-like domain-containing protein</fullName>
    </recommendedName>
</protein>
<evidence type="ECO:0008006" key="4">
    <source>
        <dbReference type="Google" id="ProtNLM"/>
    </source>
</evidence>
<evidence type="ECO:0000313" key="2">
    <source>
        <dbReference type="EMBL" id="MFC5515258.1"/>
    </source>
</evidence>
<dbReference type="RefSeq" id="WP_266343253.1">
    <property type="nucleotide sequence ID" value="NZ_JAPKNH010000002.1"/>
</dbReference>
<feature type="chain" id="PRO_5047461276" description="Carboxypeptidase regulatory-like domain-containing protein" evidence="1">
    <location>
        <begin position="32"/>
        <end position="337"/>
    </location>
</feature>
<name>A0ABW0PT58_9HYPH</name>